<evidence type="ECO:0000259" key="9">
    <source>
        <dbReference type="Pfam" id="PF21338"/>
    </source>
</evidence>
<evidence type="ECO:0000256" key="7">
    <source>
        <dbReference type="SAM" id="MobiDB-lite"/>
    </source>
</evidence>
<name>F5Z2U4_MYCSD</name>
<dbReference type="SUPFAM" id="SSF55869">
    <property type="entry name" value="DNA topoisomerase I domain"/>
    <property type="match status" value="1"/>
</dbReference>
<dbReference type="SUPFAM" id="SSF56349">
    <property type="entry name" value="DNA breaking-rejoining enzymes"/>
    <property type="match status" value="1"/>
</dbReference>
<accession>F5Z2U4</accession>
<reference evidence="10 11" key="1">
    <citation type="journal article" date="2011" name="J. Bacteriol.">
        <title>Complete genome sequence of a novel clinical isolate, the nontuberculous Mycobacterium strain JDM601.</title>
        <authorList>
            <person name="Zhang Z.Y."/>
            <person name="Sun Z.Q."/>
            <person name="Wang Z.L."/>
            <person name="Wen Z.L."/>
            <person name="Sun Q.W."/>
            <person name="Zhu Z.Q."/>
            <person name="Song Y.Z."/>
            <person name="Zhao J.W."/>
            <person name="Wang H.H."/>
            <person name="Zhang S.L."/>
            <person name="Guo X.K."/>
        </authorList>
    </citation>
    <scope>NUCLEOTIDE SEQUENCE [LARGE SCALE GENOMIC DNA]</scope>
    <source>
        <strain evidence="10 11">JDM601</strain>
    </source>
</reference>
<evidence type="ECO:0000256" key="1">
    <source>
        <dbReference type="ARBA" id="ARBA00000213"/>
    </source>
</evidence>
<dbReference type="RefSeq" id="WP_013828817.1">
    <property type="nucleotide sequence ID" value="NC_015576.1"/>
</dbReference>
<feature type="region of interest" description="Disordered" evidence="7">
    <location>
        <begin position="308"/>
        <end position="338"/>
    </location>
</feature>
<protein>
    <recommendedName>
        <fullName evidence="3">DNA topoisomerase</fullName>
        <ecNumber evidence="3">5.6.2.1</ecNumber>
    </recommendedName>
</protein>
<sequence>MRLRRSQVGATGFRRVGRGRGFSYTDGNEPVDDPAVLARIKELAIPPAWRNVWICPYPNGHIQAVGTDAAGRRQYLYHQQWQAERAEEKYDRVLNLARMLPQWRADLLADLGGRGLNRGRVLALAQQLIDRGYFRAGGEEYTQENGSFGLATLLRDHVRIRSDCVDFDYPAKSGVRRTVSVDDPLVVRAVRALLRAPTDIPRLLVYRTPEGWCEVRADDLNERFRELTDVQFSVKDLRTWHGTVLAAENFAAAREPTSKTVRRREIAAVMRCVSEELGNTPAVARGSYVDPRVVDAYEQGMAIRAALNRVPPPPPREGVRPPGRRGERDRPIDPAYRPGTALNCTAGCGLRRLGSIDASRDPRAPVRHAGRPARDRRYRLRR</sequence>
<keyword evidence="6" id="KW-0413">Isomerase</keyword>
<dbReference type="Pfam" id="PF21338">
    <property type="entry name" value="Top1B_N_bact"/>
    <property type="match status" value="1"/>
</dbReference>
<dbReference type="GO" id="GO:0003677">
    <property type="term" value="F:DNA binding"/>
    <property type="evidence" value="ECO:0007669"/>
    <property type="project" value="UniProtKB-KW"/>
</dbReference>
<dbReference type="EC" id="5.6.2.1" evidence="3"/>
<dbReference type="InterPro" id="IPR035447">
    <property type="entry name" value="DNA_topo_I_N_sf"/>
</dbReference>
<dbReference type="eggNOG" id="COG3569">
    <property type="taxonomic scope" value="Bacteria"/>
</dbReference>
<dbReference type="KEGG" id="mjd:JDM601_1881"/>
<dbReference type="InterPro" id="IPR013500">
    <property type="entry name" value="TopoI_cat_euk"/>
</dbReference>
<dbReference type="Gene3D" id="1.10.132.120">
    <property type="match status" value="1"/>
</dbReference>
<dbReference type="GO" id="GO:0003917">
    <property type="term" value="F:DNA topoisomerase type I (single strand cut, ATP-independent) activity"/>
    <property type="evidence" value="ECO:0007669"/>
    <property type="project" value="UniProtKB-EC"/>
</dbReference>
<dbReference type="AlphaFoldDB" id="F5Z2U4"/>
<organism evidence="10 11">
    <name type="scientific">Mycolicibacter sinensis (strain JDM601)</name>
    <name type="common">Mycobacterium sinense</name>
    <dbReference type="NCBI Taxonomy" id="875328"/>
    <lineage>
        <taxon>Bacteria</taxon>
        <taxon>Bacillati</taxon>
        <taxon>Actinomycetota</taxon>
        <taxon>Actinomycetes</taxon>
        <taxon>Mycobacteriales</taxon>
        <taxon>Mycobacteriaceae</taxon>
        <taxon>Mycolicibacter</taxon>
    </lineage>
</organism>
<keyword evidence="11" id="KW-1185">Reference proteome</keyword>
<evidence type="ECO:0000256" key="2">
    <source>
        <dbReference type="ARBA" id="ARBA00006645"/>
    </source>
</evidence>
<dbReference type="InterPro" id="IPR001631">
    <property type="entry name" value="TopoI"/>
</dbReference>
<dbReference type="HOGENOM" id="CLU_046978_1_1_11"/>
<comment type="similarity">
    <text evidence="2">Belongs to the type IB topoisomerase family.</text>
</comment>
<feature type="domain" description="DNA topoisomerase IB N-terminal" evidence="9">
    <location>
        <begin position="21"/>
        <end position="68"/>
    </location>
</feature>
<evidence type="ECO:0000256" key="6">
    <source>
        <dbReference type="ARBA" id="ARBA00023235"/>
    </source>
</evidence>
<dbReference type="Gene3D" id="3.90.15.10">
    <property type="entry name" value="Topoisomerase I, Chain A, domain 3"/>
    <property type="match status" value="1"/>
</dbReference>
<dbReference type="InterPro" id="IPR014711">
    <property type="entry name" value="TopoI_cat_a-hlx-sub_euk"/>
</dbReference>
<dbReference type="PROSITE" id="PS52038">
    <property type="entry name" value="TOPO_IB_2"/>
    <property type="match status" value="1"/>
</dbReference>
<evidence type="ECO:0000259" key="8">
    <source>
        <dbReference type="Pfam" id="PF01028"/>
    </source>
</evidence>
<evidence type="ECO:0000313" key="11">
    <source>
        <dbReference type="Proteomes" id="UP000009224"/>
    </source>
</evidence>
<dbReference type="Proteomes" id="UP000009224">
    <property type="component" value="Chromosome"/>
</dbReference>
<dbReference type="Pfam" id="PF01028">
    <property type="entry name" value="Topoisom_I"/>
    <property type="match status" value="1"/>
</dbReference>
<feature type="compositionally biased region" description="Basic residues" evidence="7">
    <location>
        <begin position="365"/>
        <end position="382"/>
    </location>
</feature>
<dbReference type="InterPro" id="IPR049331">
    <property type="entry name" value="Top1B_N_bact"/>
</dbReference>
<dbReference type="GO" id="GO:0006265">
    <property type="term" value="P:DNA topological change"/>
    <property type="evidence" value="ECO:0007669"/>
    <property type="project" value="InterPro"/>
</dbReference>
<comment type="catalytic activity">
    <reaction evidence="1">
        <text>ATP-independent breakage of single-stranded DNA, followed by passage and rejoining.</text>
        <dbReference type="EC" id="5.6.2.1"/>
    </reaction>
</comment>
<gene>
    <name evidence="10" type="ordered locus">JDM601_1881</name>
</gene>
<dbReference type="STRING" id="875328.JDM601_1881"/>
<dbReference type="PRINTS" id="PR00416">
    <property type="entry name" value="EUTPISMRASEI"/>
</dbReference>
<feature type="region of interest" description="Disordered" evidence="7">
    <location>
        <begin position="355"/>
        <end position="382"/>
    </location>
</feature>
<dbReference type="Gene3D" id="3.30.66.10">
    <property type="entry name" value="DNA topoisomerase I domain"/>
    <property type="match status" value="1"/>
</dbReference>
<evidence type="ECO:0000256" key="5">
    <source>
        <dbReference type="ARBA" id="ARBA00023125"/>
    </source>
</evidence>
<keyword evidence="4" id="KW-0799">Topoisomerase</keyword>
<evidence type="ECO:0000256" key="4">
    <source>
        <dbReference type="ARBA" id="ARBA00023029"/>
    </source>
</evidence>
<dbReference type="InterPro" id="IPR011010">
    <property type="entry name" value="DNA_brk_join_enz"/>
</dbReference>
<dbReference type="EMBL" id="CP002329">
    <property type="protein sequence ID" value="AEF35881.1"/>
    <property type="molecule type" value="Genomic_DNA"/>
</dbReference>
<proteinExistence type="inferred from homology"/>
<keyword evidence="5" id="KW-0238">DNA-binding</keyword>
<evidence type="ECO:0000256" key="3">
    <source>
        <dbReference type="ARBA" id="ARBA00012891"/>
    </source>
</evidence>
<evidence type="ECO:0000313" key="10">
    <source>
        <dbReference type="EMBL" id="AEF35881.1"/>
    </source>
</evidence>
<feature type="domain" description="DNA topoisomerase I catalytic core eukaryotic-type" evidence="8">
    <location>
        <begin position="80"/>
        <end position="286"/>
    </location>
</feature>